<reference evidence="1 2" key="1">
    <citation type="submission" date="2021-07" db="EMBL/GenBank/DDBJ databases">
        <title>Actinomadura sp. PM05-2 isolated from lichen.</title>
        <authorList>
            <person name="Somphong A."/>
            <person name="Phongsopitanun W."/>
            <person name="Tanasupawat S."/>
            <person name="Peongsungnone V."/>
        </authorList>
    </citation>
    <scope>NUCLEOTIDE SEQUENCE [LARGE SCALE GENOMIC DNA]</scope>
    <source>
        <strain evidence="1 2">PM05-2</strain>
    </source>
</reference>
<proteinExistence type="predicted"/>
<gene>
    <name evidence="1" type="ORF">K1Y72_33110</name>
</gene>
<dbReference type="EMBL" id="JAIBOA010000032">
    <property type="protein sequence ID" value="MBW8487238.1"/>
    <property type="molecule type" value="Genomic_DNA"/>
</dbReference>
<accession>A0ABS7G6I5</accession>
<organism evidence="1 2">
    <name type="scientific">Actinomadura parmotrematis</name>
    <dbReference type="NCBI Taxonomy" id="2864039"/>
    <lineage>
        <taxon>Bacteria</taxon>
        <taxon>Bacillati</taxon>
        <taxon>Actinomycetota</taxon>
        <taxon>Actinomycetes</taxon>
        <taxon>Streptosporangiales</taxon>
        <taxon>Thermomonosporaceae</taxon>
        <taxon>Actinomadura</taxon>
    </lineage>
</organism>
<evidence type="ECO:0000313" key="2">
    <source>
        <dbReference type="Proteomes" id="UP000774570"/>
    </source>
</evidence>
<evidence type="ECO:0000313" key="1">
    <source>
        <dbReference type="EMBL" id="MBW8487238.1"/>
    </source>
</evidence>
<sequence>MSVIRGPGGWWYRSSTEEFLAPCARSGLAGLALSSQLAAWVGLPDRQAS</sequence>
<dbReference type="Proteomes" id="UP000774570">
    <property type="component" value="Unassembled WGS sequence"/>
</dbReference>
<name>A0ABS7G6I5_9ACTN</name>
<keyword evidence="2" id="KW-1185">Reference proteome</keyword>
<protein>
    <submittedName>
        <fullName evidence="1">Uncharacterized protein</fullName>
    </submittedName>
</protein>
<dbReference type="RefSeq" id="WP_220170477.1">
    <property type="nucleotide sequence ID" value="NZ_JAIBOA010000032.1"/>
</dbReference>
<comment type="caution">
    <text evidence="1">The sequence shown here is derived from an EMBL/GenBank/DDBJ whole genome shotgun (WGS) entry which is preliminary data.</text>
</comment>